<accession>A0A4V5ZYA8</accession>
<dbReference type="AlphaFoldDB" id="A0A4V5ZYA8"/>
<sequence length="74" mass="8348">MDKLSICGQLFIVAPQTLHPDASVRTCTSLDPPLLPHYRPFQTEAAATFQTHQLVTRTRTQALERSPFLVQSRI</sequence>
<comment type="caution">
    <text evidence="1">The sequence shown here is derived from an EMBL/GenBank/DDBJ whole genome shotgun (WGS) entry which is preliminary data.</text>
</comment>
<reference evidence="1 2" key="1">
    <citation type="journal article" date="2015" name="Genome Biol.">
        <title>Comparative genomics of Steinernema reveals deeply conserved gene regulatory networks.</title>
        <authorList>
            <person name="Dillman A.R."/>
            <person name="Macchietto M."/>
            <person name="Porter C.F."/>
            <person name="Rogers A."/>
            <person name="Williams B."/>
            <person name="Antoshechkin I."/>
            <person name="Lee M.M."/>
            <person name="Goodwin Z."/>
            <person name="Lu X."/>
            <person name="Lewis E.E."/>
            <person name="Goodrich-Blair H."/>
            <person name="Stock S.P."/>
            <person name="Adams B.J."/>
            <person name="Sternberg P.W."/>
            <person name="Mortazavi A."/>
        </authorList>
    </citation>
    <scope>NUCLEOTIDE SEQUENCE [LARGE SCALE GENOMIC DNA]</scope>
    <source>
        <strain evidence="1 2">ALL</strain>
    </source>
</reference>
<dbReference type="Proteomes" id="UP000298663">
    <property type="component" value="Unassembled WGS sequence"/>
</dbReference>
<evidence type="ECO:0000313" key="2">
    <source>
        <dbReference type="Proteomes" id="UP000298663"/>
    </source>
</evidence>
<keyword evidence="2" id="KW-1185">Reference proteome</keyword>
<reference evidence="1 2" key="2">
    <citation type="journal article" date="2019" name="G3 (Bethesda)">
        <title>Hybrid Assembly of the Genome of the Entomopathogenic Nematode Steinernema carpocapsae Identifies the X-Chromosome.</title>
        <authorList>
            <person name="Serra L."/>
            <person name="Macchietto M."/>
            <person name="Macias-Munoz A."/>
            <person name="McGill C.J."/>
            <person name="Rodriguez I.M."/>
            <person name="Rodriguez B."/>
            <person name="Murad R."/>
            <person name="Mortazavi A."/>
        </authorList>
    </citation>
    <scope>NUCLEOTIDE SEQUENCE [LARGE SCALE GENOMIC DNA]</scope>
    <source>
        <strain evidence="1 2">ALL</strain>
    </source>
</reference>
<protein>
    <submittedName>
        <fullName evidence="1">Uncharacterized protein</fullName>
    </submittedName>
</protein>
<proteinExistence type="predicted"/>
<organism evidence="1 2">
    <name type="scientific">Steinernema carpocapsae</name>
    <name type="common">Entomopathogenic nematode</name>
    <dbReference type="NCBI Taxonomy" id="34508"/>
    <lineage>
        <taxon>Eukaryota</taxon>
        <taxon>Metazoa</taxon>
        <taxon>Ecdysozoa</taxon>
        <taxon>Nematoda</taxon>
        <taxon>Chromadorea</taxon>
        <taxon>Rhabditida</taxon>
        <taxon>Tylenchina</taxon>
        <taxon>Panagrolaimomorpha</taxon>
        <taxon>Strongyloidoidea</taxon>
        <taxon>Steinernematidae</taxon>
        <taxon>Steinernema</taxon>
    </lineage>
</organism>
<evidence type="ECO:0000313" key="1">
    <source>
        <dbReference type="EMBL" id="TKR62875.1"/>
    </source>
</evidence>
<gene>
    <name evidence="1" type="ORF">L596_026779</name>
</gene>
<name>A0A4V5ZYA8_STECR</name>
<dbReference type="EMBL" id="AZBU02000010">
    <property type="protein sequence ID" value="TKR62875.1"/>
    <property type="molecule type" value="Genomic_DNA"/>
</dbReference>